<evidence type="ECO:0000256" key="1">
    <source>
        <dbReference type="PROSITE-ProRule" id="PRU00169"/>
    </source>
</evidence>
<gene>
    <name evidence="3" type="ORF">GCM10023189_58780</name>
</gene>
<dbReference type="InterPro" id="IPR052893">
    <property type="entry name" value="TCS_response_regulator"/>
</dbReference>
<evidence type="ECO:0000313" key="3">
    <source>
        <dbReference type="EMBL" id="GAA4470356.1"/>
    </source>
</evidence>
<sequence length="160" mass="18770">MHLYNGAQTLVRSRVAPKVLVVEDNPDHWVFMQKAMQENFTEVEPVVTTSAAQTLDYLTTCSNRAEVPPKLILMDLYLPDRKDGWQLLNQIKKLDPPFDRIPVVVLSHSNNPQDIAESYRQGINSYLVKPTQYQEWLHCFQVIKEYWWETVTLPDFPFYQ</sequence>
<dbReference type="InterPro" id="IPR011006">
    <property type="entry name" value="CheY-like_superfamily"/>
</dbReference>
<organism evidence="3 4">
    <name type="scientific">Nibrella saemangeumensis</name>
    <dbReference type="NCBI Taxonomy" id="1084526"/>
    <lineage>
        <taxon>Bacteria</taxon>
        <taxon>Pseudomonadati</taxon>
        <taxon>Bacteroidota</taxon>
        <taxon>Cytophagia</taxon>
        <taxon>Cytophagales</taxon>
        <taxon>Spirosomataceae</taxon>
        <taxon>Nibrella</taxon>
    </lineage>
</organism>
<dbReference type="Proteomes" id="UP001501175">
    <property type="component" value="Unassembled WGS sequence"/>
</dbReference>
<dbReference type="SUPFAM" id="SSF52172">
    <property type="entry name" value="CheY-like"/>
    <property type="match status" value="1"/>
</dbReference>
<dbReference type="Pfam" id="PF00072">
    <property type="entry name" value="Response_reg"/>
    <property type="match status" value="1"/>
</dbReference>
<dbReference type="PANTHER" id="PTHR44520">
    <property type="entry name" value="RESPONSE REGULATOR RCP1-RELATED"/>
    <property type="match status" value="1"/>
</dbReference>
<keyword evidence="1" id="KW-0597">Phosphoprotein</keyword>
<dbReference type="EMBL" id="BAABHD010000084">
    <property type="protein sequence ID" value="GAA4470356.1"/>
    <property type="molecule type" value="Genomic_DNA"/>
</dbReference>
<dbReference type="SMART" id="SM00448">
    <property type="entry name" value="REC"/>
    <property type="match status" value="1"/>
</dbReference>
<proteinExistence type="predicted"/>
<feature type="domain" description="Response regulatory" evidence="2">
    <location>
        <begin position="18"/>
        <end position="144"/>
    </location>
</feature>
<dbReference type="InterPro" id="IPR001789">
    <property type="entry name" value="Sig_transdc_resp-reg_receiver"/>
</dbReference>
<protein>
    <submittedName>
        <fullName evidence="3">Response regulator</fullName>
    </submittedName>
</protein>
<reference evidence="4" key="1">
    <citation type="journal article" date="2019" name="Int. J. Syst. Evol. Microbiol.">
        <title>The Global Catalogue of Microorganisms (GCM) 10K type strain sequencing project: providing services to taxonomists for standard genome sequencing and annotation.</title>
        <authorList>
            <consortium name="The Broad Institute Genomics Platform"/>
            <consortium name="The Broad Institute Genome Sequencing Center for Infectious Disease"/>
            <person name="Wu L."/>
            <person name="Ma J."/>
        </authorList>
    </citation>
    <scope>NUCLEOTIDE SEQUENCE [LARGE SCALE GENOMIC DNA]</scope>
    <source>
        <strain evidence="4">JCM 17927</strain>
    </source>
</reference>
<feature type="modified residue" description="4-aspartylphosphate" evidence="1">
    <location>
        <position position="75"/>
    </location>
</feature>
<dbReference type="PANTHER" id="PTHR44520:SF2">
    <property type="entry name" value="RESPONSE REGULATOR RCP1"/>
    <property type="match status" value="1"/>
</dbReference>
<keyword evidence="4" id="KW-1185">Reference proteome</keyword>
<accession>A0ABP8NSL3</accession>
<dbReference type="PROSITE" id="PS50110">
    <property type="entry name" value="RESPONSE_REGULATORY"/>
    <property type="match status" value="1"/>
</dbReference>
<dbReference type="RefSeq" id="WP_345249981.1">
    <property type="nucleotide sequence ID" value="NZ_BAABHD010000084.1"/>
</dbReference>
<name>A0ABP8NSL3_9BACT</name>
<comment type="caution">
    <text evidence="3">The sequence shown here is derived from an EMBL/GenBank/DDBJ whole genome shotgun (WGS) entry which is preliminary data.</text>
</comment>
<evidence type="ECO:0000259" key="2">
    <source>
        <dbReference type="PROSITE" id="PS50110"/>
    </source>
</evidence>
<evidence type="ECO:0000313" key="4">
    <source>
        <dbReference type="Proteomes" id="UP001501175"/>
    </source>
</evidence>
<dbReference type="Gene3D" id="3.40.50.2300">
    <property type="match status" value="1"/>
</dbReference>
<dbReference type="CDD" id="cd17557">
    <property type="entry name" value="REC_Rcp-like"/>
    <property type="match status" value="1"/>
</dbReference>